<feature type="transmembrane region" description="Helical" evidence="1">
    <location>
        <begin position="199"/>
        <end position="220"/>
    </location>
</feature>
<keyword evidence="1" id="KW-1133">Transmembrane helix</keyword>
<name>A0A6A8A8X7_9HYPH</name>
<reference evidence="2 3" key="1">
    <citation type="submission" date="2019-11" db="EMBL/GenBank/DDBJ databases">
        <title>Genome analysis of Rhizobacterium cereale a novel genus and species isolated from maize roots in North Spain.</title>
        <authorList>
            <person name="Menendez E."/>
            <person name="Flores-Felix J.D."/>
            <person name="Ramirez-Bahena M.-H."/>
            <person name="Igual J.M."/>
            <person name="Garcia-Fraile P."/>
            <person name="Peix A."/>
            <person name="Velazquez E."/>
        </authorList>
    </citation>
    <scope>NUCLEOTIDE SEQUENCE [LARGE SCALE GENOMIC DNA]</scope>
    <source>
        <strain evidence="2 3">RZME27</strain>
    </source>
</reference>
<dbReference type="NCBIfam" id="TIGR02587">
    <property type="entry name" value="TIGR02587 family membrane protein"/>
    <property type="match status" value="1"/>
</dbReference>
<gene>
    <name evidence="2" type="ORF">GAO09_09850</name>
</gene>
<feature type="transmembrane region" description="Helical" evidence="1">
    <location>
        <begin position="240"/>
        <end position="259"/>
    </location>
</feature>
<dbReference type="Pfam" id="PF09622">
    <property type="entry name" value="DUF2391"/>
    <property type="match status" value="1"/>
</dbReference>
<accession>A0A6A8A8X7</accession>
<feature type="transmembrane region" description="Helical" evidence="1">
    <location>
        <begin position="21"/>
        <end position="38"/>
    </location>
</feature>
<sequence length="292" mass="31891">MSEKAASAEDWREERNRFLAGLLRGGAGALIFGLPMMMTMELWALGFTIAPIRLLISAIATIPLLFVLAQRMGFERTFTWREALRDAIIAYAIGILASAALLVLLGILKLAMPADEWVGKIAIQAIPASIGAMLGRSQLGAEKGSEEDEPDDDGENAGDQVTTSYPTELFMMAVGALFLSLNVAPTEEIILISYKMTQWHTLITIFVSITLMHGFVYALAFRGGHELSPDTPQWHAFVRFTMPGYVVAILISLYVLWVFGRLDDTAWTQILMTTIVLALPASIGAAAARLIL</sequence>
<evidence type="ECO:0000313" key="2">
    <source>
        <dbReference type="EMBL" id="MQY46348.1"/>
    </source>
</evidence>
<dbReference type="AlphaFoldDB" id="A0A6A8A8X7"/>
<protein>
    <submittedName>
        <fullName evidence="2">TIGR02587 family membrane protein</fullName>
    </submittedName>
</protein>
<evidence type="ECO:0000256" key="1">
    <source>
        <dbReference type="SAM" id="Phobius"/>
    </source>
</evidence>
<keyword evidence="1" id="KW-0812">Transmembrane</keyword>
<keyword evidence="1" id="KW-0472">Membrane</keyword>
<evidence type="ECO:0000313" key="3">
    <source>
        <dbReference type="Proteomes" id="UP000435138"/>
    </source>
</evidence>
<feature type="transmembrane region" description="Helical" evidence="1">
    <location>
        <begin position="44"/>
        <end position="68"/>
    </location>
</feature>
<feature type="transmembrane region" description="Helical" evidence="1">
    <location>
        <begin position="169"/>
        <end position="192"/>
    </location>
</feature>
<keyword evidence="3" id="KW-1185">Reference proteome</keyword>
<feature type="transmembrane region" description="Helical" evidence="1">
    <location>
        <begin position="88"/>
        <end position="108"/>
    </location>
</feature>
<feature type="transmembrane region" description="Helical" evidence="1">
    <location>
        <begin position="271"/>
        <end position="291"/>
    </location>
</feature>
<dbReference type="EMBL" id="WIXI01000040">
    <property type="protein sequence ID" value="MQY46348.1"/>
    <property type="molecule type" value="Genomic_DNA"/>
</dbReference>
<comment type="caution">
    <text evidence="2">The sequence shown here is derived from an EMBL/GenBank/DDBJ whole genome shotgun (WGS) entry which is preliminary data.</text>
</comment>
<dbReference type="Proteomes" id="UP000435138">
    <property type="component" value="Unassembled WGS sequence"/>
</dbReference>
<dbReference type="RefSeq" id="WP_153353831.1">
    <property type="nucleotide sequence ID" value="NZ_JAYKOO010000005.1"/>
</dbReference>
<dbReference type="InterPro" id="IPR024464">
    <property type="entry name" value="DUF2391"/>
</dbReference>
<organism evidence="2 3">
    <name type="scientific">Endobacterium cereale</name>
    <dbReference type="NCBI Taxonomy" id="2663029"/>
    <lineage>
        <taxon>Bacteria</taxon>
        <taxon>Pseudomonadati</taxon>
        <taxon>Pseudomonadota</taxon>
        <taxon>Alphaproteobacteria</taxon>
        <taxon>Hyphomicrobiales</taxon>
        <taxon>Rhizobiaceae</taxon>
        <taxon>Endobacterium</taxon>
    </lineage>
</organism>
<dbReference type="InterPro" id="IPR013416">
    <property type="entry name" value="CHP02587_IM"/>
</dbReference>
<proteinExistence type="predicted"/>